<name>A0AAE2SDL6_9BACT</name>
<dbReference type="PANTHER" id="PTHR31619:SF5">
    <property type="entry name" value="4-HYDROXY-3-METHYLBUT-2-ENYL DIPHOSPHATE REDUCTASE, CHLOROPLASTIC"/>
    <property type="match status" value="1"/>
</dbReference>
<dbReference type="GO" id="GO:0046872">
    <property type="term" value="F:metal ion binding"/>
    <property type="evidence" value="ECO:0007669"/>
    <property type="project" value="UniProtKB-KW"/>
</dbReference>
<dbReference type="GO" id="GO:0050992">
    <property type="term" value="P:dimethylallyl diphosphate biosynthetic process"/>
    <property type="evidence" value="ECO:0007669"/>
    <property type="project" value="InterPro"/>
</dbReference>
<comment type="pathway">
    <text evidence="8">Isoprenoid biosynthesis; dimethylallyl diphosphate biosynthesis; dimethylallyl diphosphate from (2E)-4-hydroxy-3-methylbutenyl diphosphate: step 1/1.</text>
</comment>
<dbReference type="EC" id="1.17.7.4" evidence="9"/>
<dbReference type="Pfam" id="PF02401">
    <property type="entry name" value="LYTB"/>
    <property type="match status" value="1"/>
</dbReference>
<dbReference type="InterPro" id="IPR003451">
    <property type="entry name" value="LytB/IspH"/>
</dbReference>
<evidence type="ECO:0000256" key="1">
    <source>
        <dbReference type="ARBA" id="ARBA00001966"/>
    </source>
</evidence>
<dbReference type="GO" id="GO:0051745">
    <property type="term" value="F:4-hydroxy-3-methylbut-2-enyl diphosphate reductase activity"/>
    <property type="evidence" value="ECO:0007669"/>
    <property type="project" value="UniProtKB-EC"/>
</dbReference>
<comment type="pathway">
    <text evidence="7">Isoprenoid biosynthesis; isopentenyl diphosphate biosynthesis via DXP pathway; isopentenyl diphosphate from 1-deoxy-D-xylulose 5-phosphate: step 6/6.</text>
</comment>
<organism evidence="9 10">
    <name type="scientific">Oceaniferula flava</name>
    <dbReference type="NCBI Taxonomy" id="2800421"/>
    <lineage>
        <taxon>Bacteria</taxon>
        <taxon>Pseudomonadati</taxon>
        <taxon>Verrucomicrobiota</taxon>
        <taxon>Verrucomicrobiia</taxon>
        <taxon>Verrucomicrobiales</taxon>
        <taxon>Verrucomicrobiaceae</taxon>
        <taxon>Oceaniferula</taxon>
    </lineage>
</organism>
<keyword evidence="2" id="KW-0004">4Fe-4S</keyword>
<keyword evidence="3" id="KW-0479">Metal-binding</keyword>
<evidence type="ECO:0000256" key="8">
    <source>
        <dbReference type="ARBA" id="ARBA00046314"/>
    </source>
</evidence>
<dbReference type="EMBL" id="JAENIG010000003">
    <property type="protein sequence ID" value="MBK1854391.1"/>
    <property type="molecule type" value="Genomic_DNA"/>
</dbReference>
<evidence type="ECO:0000256" key="6">
    <source>
        <dbReference type="ARBA" id="ARBA00023014"/>
    </source>
</evidence>
<dbReference type="GO" id="GO:0051539">
    <property type="term" value="F:4 iron, 4 sulfur cluster binding"/>
    <property type="evidence" value="ECO:0007669"/>
    <property type="project" value="UniProtKB-KW"/>
</dbReference>
<keyword evidence="10" id="KW-1185">Reference proteome</keyword>
<dbReference type="Gene3D" id="3.40.50.11270">
    <property type="match status" value="1"/>
</dbReference>
<dbReference type="RefSeq" id="WP_309488998.1">
    <property type="nucleotide sequence ID" value="NZ_JAENIG010000003.1"/>
</dbReference>
<keyword evidence="5" id="KW-0408">Iron</keyword>
<protein>
    <submittedName>
        <fullName evidence="9">4-hydroxy-3-methylbut-2-enyl diphosphate reductase</fullName>
        <ecNumber evidence="9">1.17.7.4</ecNumber>
    </submittedName>
</protein>
<keyword evidence="6" id="KW-0411">Iron-sulfur</keyword>
<dbReference type="NCBIfam" id="TIGR00216">
    <property type="entry name" value="ispH_lytB"/>
    <property type="match status" value="1"/>
</dbReference>
<proteinExistence type="predicted"/>
<comment type="cofactor">
    <cofactor evidence="1">
        <name>[4Fe-4S] cluster</name>
        <dbReference type="ChEBI" id="CHEBI:49883"/>
    </cofactor>
</comment>
<dbReference type="NCBIfam" id="NF009911">
    <property type="entry name" value="PRK13371.1"/>
    <property type="match status" value="1"/>
</dbReference>
<dbReference type="GO" id="GO:0019288">
    <property type="term" value="P:isopentenyl diphosphate biosynthetic process, methylerythritol 4-phosphate pathway"/>
    <property type="evidence" value="ECO:0007669"/>
    <property type="project" value="InterPro"/>
</dbReference>
<sequence>MSDSSPQPAKPAAKKRKRVNVRRPDVMALVQSEVEQHYRSSIVEKLRSHGGELTIGNTTIRLAQKFGFCYGVERAIDLAYATRKVFEEQRIFLIGEIIHNPEVNAQLREMGIVSLPWRDMGKEYDDLNDEDVVIVPAFGAPTSFMDKLAEIGCHVIDTTCGDVMKVWRRVRDYAKNDVTSIIHGKADHEETRATASRALGTQKNGHYIVILTTSDCEMVCDYIRGKVSSEELMTRFRNDCSEGFDPEKHLQRVGVANQTTMLQSETEDLQNRIRKAVVDRDGDDANYHVFDTICGATQERQGALFNMLDTSDKKPMDILLVVGGYNSSNTTHLAEIGQENLPTFFIRNAKCMESLERIMHYDLEHKQEIESEYTGVMLQDKPAIIGVTAGASCPNNLIESTIIRALELRGISRDQLDAID</sequence>
<dbReference type="Gene3D" id="3.40.1010.20">
    <property type="entry name" value="4-hydroxy-3-methylbut-2-enyl diphosphate reductase, catalytic domain"/>
    <property type="match status" value="2"/>
</dbReference>
<comment type="caution">
    <text evidence="9">The sequence shown here is derived from an EMBL/GenBank/DDBJ whole genome shotgun (WGS) entry which is preliminary data.</text>
</comment>
<dbReference type="PANTHER" id="PTHR31619">
    <property type="entry name" value="4-HYDROXY-3-METHYLBUT-2-ENYL DIPHOSPHATE REDUCTASE, CHLOROPLASTIC"/>
    <property type="match status" value="1"/>
</dbReference>
<dbReference type="AlphaFoldDB" id="A0AAE2SDL6"/>
<gene>
    <name evidence="9" type="ORF">JIN83_05445</name>
</gene>
<keyword evidence="4 9" id="KW-0560">Oxidoreductase</keyword>
<evidence type="ECO:0000256" key="4">
    <source>
        <dbReference type="ARBA" id="ARBA00023002"/>
    </source>
</evidence>
<accession>A0AAE2SDL6</accession>
<evidence type="ECO:0000256" key="3">
    <source>
        <dbReference type="ARBA" id="ARBA00022723"/>
    </source>
</evidence>
<reference evidence="9" key="1">
    <citation type="submission" date="2021-01" db="EMBL/GenBank/DDBJ databases">
        <title>Modified the classification status of verrucomicrobia.</title>
        <authorList>
            <person name="Feng X."/>
        </authorList>
    </citation>
    <scope>NUCLEOTIDE SEQUENCE</scope>
    <source>
        <strain evidence="9">5K15</strain>
    </source>
</reference>
<evidence type="ECO:0000256" key="5">
    <source>
        <dbReference type="ARBA" id="ARBA00023004"/>
    </source>
</evidence>
<dbReference type="CDD" id="cd13944">
    <property type="entry name" value="lytB_ispH"/>
    <property type="match status" value="1"/>
</dbReference>
<evidence type="ECO:0000256" key="7">
    <source>
        <dbReference type="ARBA" id="ARBA00046313"/>
    </source>
</evidence>
<evidence type="ECO:0000313" key="10">
    <source>
        <dbReference type="Proteomes" id="UP000634206"/>
    </source>
</evidence>
<evidence type="ECO:0000256" key="2">
    <source>
        <dbReference type="ARBA" id="ARBA00022485"/>
    </source>
</evidence>
<dbReference type="Proteomes" id="UP000634206">
    <property type="component" value="Unassembled WGS sequence"/>
</dbReference>
<evidence type="ECO:0000313" key="9">
    <source>
        <dbReference type="EMBL" id="MBK1854391.1"/>
    </source>
</evidence>